<name>A0AB34J8T4_PRYPA</name>
<evidence type="ECO:0000256" key="6">
    <source>
        <dbReference type="ARBA" id="ARBA00022968"/>
    </source>
</evidence>
<dbReference type="Pfam" id="PF01762">
    <property type="entry name" value="Galactosyl_T"/>
    <property type="match status" value="1"/>
</dbReference>
<proteinExistence type="inferred from homology"/>
<dbReference type="GO" id="GO:0016758">
    <property type="term" value="F:hexosyltransferase activity"/>
    <property type="evidence" value="ECO:0007669"/>
    <property type="project" value="InterPro"/>
</dbReference>
<evidence type="ECO:0000313" key="11">
    <source>
        <dbReference type="Proteomes" id="UP001515480"/>
    </source>
</evidence>
<comment type="subcellular location">
    <subcellularLocation>
        <location evidence="1">Golgi apparatus membrane</location>
        <topology evidence="1">Single-pass type II membrane protein</topology>
    </subcellularLocation>
</comment>
<sequence>MADELGHAALEQLIPSIAHPSEKVYVGLGVITTAADKYKRRRKIRSVAQGFANVVDGSLAVRFVMGSPVPVPQALAAEADASRDLVVLNMSETPFRCTLKYMLWFSFALKAFPNARWLAAGDDDAFVQYEHMEADLRRMEIQIKGAPALWGLIMWRPYYNKATFDTTTGFTGWRPDDAVAVSIRKRIDDCRAQLEVNSLKLQQPHSKLREHTPRSNALRRLFTSAAHNDLESESFSAINFSWPLLFEHAPVCRALLKGSASRTGVQTQEGVEKLDEPVVLEKSKAPLSPSKEELARLSAVMLEQVDSLPPFPMANGPLFAVSRKLAILLDDDLNLDDENRSAWTWFQRLEHTRLAQRYFQWRRQAQTIDAQRVPFESTQHSSSNSTAAAGLLRKPKEFLRRACWPNSDNTLGFHVARAGLNRNIQITLVNTPMMGQHYPWPVYSRRPFGNHSIVLHGAKRPTSRLWAFAQGRSTGPFVHRVRECDSCHRMGWSTYPGSKFRKWQCCGDRLPRIQSRQDKP</sequence>
<reference evidence="10 11" key="1">
    <citation type="journal article" date="2024" name="Science">
        <title>Giant polyketide synthase enzymes in the biosynthesis of giant marine polyether toxins.</title>
        <authorList>
            <person name="Fallon T.R."/>
            <person name="Shende V.V."/>
            <person name="Wierzbicki I.H."/>
            <person name="Pendleton A.L."/>
            <person name="Watervoot N.F."/>
            <person name="Auber R.P."/>
            <person name="Gonzalez D.J."/>
            <person name="Wisecaver J.H."/>
            <person name="Moore B.S."/>
        </authorList>
    </citation>
    <scope>NUCLEOTIDE SEQUENCE [LARGE SCALE GENOMIC DNA]</scope>
    <source>
        <strain evidence="10 11">12B1</strain>
    </source>
</reference>
<organism evidence="10 11">
    <name type="scientific">Prymnesium parvum</name>
    <name type="common">Toxic golden alga</name>
    <dbReference type="NCBI Taxonomy" id="97485"/>
    <lineage>
        <taxon>Eukaryota</taxon>
        <taxon>Haptista</taxon>
        <taxon>Haptophyta</taxon>
        <taxon>Prymnesiophyceae</taxon>
        <taxon>Prymnesiales</taxon>
        <taxon>Prymnesiaceae</taxon>
        <taxon>Prymnesium</taxon>
    </lineage>
</organism>
<comment type="similarity">
    <text evidence="2">Belongs to the glycosyltransferase 31 family.</text>
</comment>
<evidence type="ECO:0000256" key="5">
    <source>
        <dbReference type="ARBA" id="ARBA00022692"/>
    </source>
</evidence>
<keyword evidence="5" id="KW-0812">Transmembrane</keyword>
<dbReference type="EMBL" id="JBGBPQ010000011">
    <property type="protein sequence ID" value="KAL1515704.1"/>
    <property type="molecule type" value="Genomic_DNA"/>
</dbReference>
<accession>A0AB34J8T4</accession>
<keyword evidence="6" id="KW-0735">Signal-anchor</keyword>
<protein>
    <recommendedName>
        <fullName evidence="12">Hexosyltransferase</fullName>
    </recommendedName>
</protein>
<dbReference type="Proteomes" id="UP001515480">
    <property type="component" value="Unassembled WGS sequence"/>
</dbReference>
<keyword evidence="7" id="KW-1133">Transmembrane helix</keyword>
<evidence type="ECO:0000256" key="4">
    <source>
        <dbReference type="ARBA" id="ARBA00022679"/>
    </source>
</evidence>
<dbReference type="PANTHER" id="PTHR11214">
    <property type="entry name" value="BETA-1,3-N-ACETYLGLUCOSAMINYLTRANSFERASE"/>
    <property type="match status" value="1"/>
</dbReference>
<evidence type="ECO:0000256" key="2">
    <source>
        <dbReference type="ARBA" id="ARBA00008661"/>
    </source>
</evidence>
<evidence type="ECO:0000256" key="8">
    <source>
        <dbReference type="ARBA" id="ARBA00023034"/>
    </source>
</evidence>
<evidence type="ECO:0000256" key="1">
    <source>
        <dbReference type="ARBA" id="ARBA00004323"/>
    </source>
</evidence>
<keyword evidence="4" id="KW-0808">Transferase</keyword>
<keyword evidence="3" id="KW-0328">Glycosyltransferase</keyword>
<dbReference type="InterPro" id="IPR002659">
    <property type="entry name" value="Glyco_trans_31"/>
</dbReference>
<evidence type="ECO:0000256" key="9">
    <source>
        <dbReference type="ARBA" id="ARBA00023136"/>
    </source>
</evidence>
<evidence type="ECO:0000313" key="10">
    <source>
        <dbReference type="EMBL" id="KAL1515704.1"/>
    </source>
</evidence>
<dbReference type="GO" id="GO:0000139">
    <property type="term" value="C:Golgi membrane"/>
    <property type="evidence" value="ECO:0007669"/>
    <property type="project" value="UniProtKB-SubCell"/>
</dbReference>
<keyword evidence="11" id="KW-1185">Reference proteome</keyword>
<evidence type="ECO:0000256" key="3">
    <source>
        <dbReference type="ARBA" id="ARBA00022676"/>
    </source>
</evidence>
<comment type="caution">
    <text evidence="10">The sequence shown here is derived from an EMBL/GenBank/DDBJ whole genome shotgun (WGS) entry which is preliminary data.</text>
</comment>
<evidence type="ECO:0000256" key="7">
    <source>
        <dbReference type="ARBA" id="ARBA00022989"/>
    </source>
</evidence>
<keyword evidence="8" id="KW-0333">Golgi apparatus</keyword>
<gene>
    <name evidence="10" type="ORF">AB1Y20_002320</name>
</gene>
<dbReference type="AlphaFoldDB" id="A0AB34J8T4"/>
<evidence type="ECO:0008006" key="12">
    <source>
        <dbReference type="Google" id="ProtNLM"/>
    </source>
</evidence>
<keyword evidence="9" id="KW-0472">Membrane</keyword>
<dbReference type="PANTHER" id="PTHR11214:SF351">
    <property type="entry name" value="BETA-1,3-GALACTOSYLTRANSFERASE PVG3"/>
    <property type="match status" value="1"/>
</dbReference>